<sequence length="87" mass="10004">MRETVKYLTRDLFIELNNKAIRGKMNRTLRANAIKERLEDIKYPVVSVFMSDETVARCNIAVDSEGAEVQLDMLVDDYNKLPTIPVN</sequence>
<organism evidence="1">
    <name type="scientific">uncultured virus</name>
    <dbReference type="NCBI Taxonomy" id="340016"/>
    <lineage>
        <taxon>Viruses</taxon>
        <taxon>environmental samples</taxon>
    </lineage>
</organism>
<dbReference type="EMBL" id="KY052838">
    <property type="protein sequence ID" value="ASF00496.1"/>
    <property type="molecule type" value="Genomic_DNA"/>
</dbReference>
<protein>
    <submittedName>
        <fullName evidence="1">Uncharacterized protein</fullName>
    </submittedName>
</protein>
<reference evidence="1" key="1">
    <citation type="submission" date="2016-10" db="EMBL/GenBank/DDBJ databases">
        <authorList>
            <person name="Varghese N."/>
        </authorList>
    </citation>
    <scope>NUCLEOTIDE SEQUENCE</scope>
</reference>
<proteinExistence type="predicted"/>
<name>A0A218MMG3_9VIRU</name>
<evidence type="ECO:0000313" key="1">
    <source>
        <dbReference type="EMBL" id="ASF00496.1"/>
    </source>
</evidence>
<reference evidence="1" key="2">
    <citation type="journal article" date="2017" name="Nat. Commun.">
        <title>Single-virus genomics reveals hidden cosmopolitan and abundant viruses.</title>
        <authorList>
            <person name="Martinez-Hernandez F."/>
            <person name="Fornas O."/>
            <person name="Lluesma Gomez M."/>
            <person name="Bolduc B."/>
            <person name="de la Cruz Pena M.J."/>
            <person name="Martinez J.M."/>
            <person name="Anton J."/>
            <person name="Gasol J.M."/>
            <person name="Rosselli R."/>
            <person name="Rodriguez-Valera F."/>
            <person name="Sullivan M.B."/>
            <person name="Acinas S.G."/>
            <person name="Martinez-Garcia M."/>
        </authorList>
    </citation>
    <scope>NUCLEOTIDE SEQUENCE</scope>
</reference>
<accession>A0A218MMG3</accession>